<evidence type="ECO:0000256" key="8">
    <source>
        <dbReference type="ARBA" id="ARBA00022777"/>
    </source>
</evidence>
<dbReference type="PROSITE" id="PS00107">
    <property type="entry name" value="PROTEIN_KINASE_ATP"/>
    <property type="match status" value="1"/>
</dbReference>
<evidence type="ECO:0000256" key="10">
    <source>
        <dbReference type="ARBA" id="ARBA00022989"/>
    </source>
</evidence>
<proteinExistence type="predicted"/>
<evidence type="ECO:0000256" key="4">
    <source>
        <dbReference type="ARBA" id="ARBA00022692"/>
    </source>
</evidence>
<keyword evidence="2" id="KW-0723">Serine/threonine-protein kinase</keyword>
<dbReference type="Gene3D" id="3.30.200.20">
    <property type="entry name" value="Phosphorylase Kinase, domain 1"/>
    <property type="match status" value="1"/>
</dbReference>
<evidence type="ECO:0000256" key="9">
    <source>
        <dbReference type="ARBA" id="ARBA00022840"/>
    </source>
</evidence>
<evidence type="ECO:0000256" key="5">
    <source>
        <dbReference type="ARBA" id="ARBA00022729"/>
    </source>
</evidence>
<dbReference type="GO" id="GO:0005524">
    <property type="term" value="F:ATP binding"/>
    <property type="evidence" value="ECO:0007669"/>
    <property type="project" value="UniProtKB-UniRule"/>
</dbReference>
<reference evidence="16 17" key="1">
    <citation type="submission" date="2024-01" db="EMBL/GenBank/DDBJ databases">
        <title>Genome assemblies of Stephania.</title>
        <authorList>
            <person name="Yang L."/>
        </authorList>
    </citation>
    <scope>NUCLEOTIDE SEQUENCE [LARGE SCALE GENOMIC DNA]</scope>
    <source>
        <strain evidence="16">JXDWG</strain>
        <tissue evidence="16">Leaf</tissue>
    </source>
</reference>
<dbReference type="PROSITE" id="PS50011">
    <property type="entry name" value="PROTEIN_KINASE_DOM"/>
    <property type="match status" value="1"/>
</dbReference>
<gene>
    <name evidence="16" type="ORF">Scep_013105</name>
</gene>
<dbReference type="InterPro" id="IPR011009">
    <property type="entry name" value="Kinase-like_dom_sf"/>
</dbReference>
<keyword evidence="17" id="KW-1185">Reference proteome</keyword>
<dbReference type="InterPro" id="IPR001245">
    <property type="entry name" value="Ser-Thr/Tyr_kinase_cat_dom"/>
</dbReference>
<evidence type="ECO:0000256" key="3">
    <source>
        <dbReference type="ARBA" id="ARBA00022679"/>
    </source>
</evidence>
<evidence type="ECO:0000256" key="12">
    <source>
        <dbReference type="ARBA" id="ARBA00023180"/>
    </source>
</evidence>
<keyword evidence="9 13" id="KW-0067">ATP-binding</keyword>
<comment type="caution">
    <text evidence="16">The sequence shown here is derived from an EMBL/GenBank/DDBJ whole genome shotgun (WGS) entry which is preliminary data.</text>
</comment>
<dbReference type="SUPFAM" id="SSF56112">
    <property type="entry name" value="Protein kinase-like (PK-like)"/>
    <property type="match status" value="1"/>
</dbReference>
<evidence type="ECO:0000256" key="1">
    <source>
        <dbReference type="ARBA" id="ARBA00004167"/>
    </source>
</evidence>
<dbReference type="Pfam" id="PF07714">
    <property type="entry name" value="PK_Tyr_Ser-Thr"/>
    <property type="match status" value="1"/>
</dbReference>
<keyword evidence="6" id="KW-0677">Repeat</keyword>
<feature type="transmembrane region" description="Helical" evidence="14">
    <location>
        <begin position="41"/>
        <end position="62"/>
    </location>
</feature>
<evidence type="ECO:0000256" key="6">
    <source>
        <dbReference type="ARBA" id="ARBA00022737"/>
    </source>
</evidence>
<dbReference type="InterPro" id="IPR000719">
    <property type="entry name" value="Prot_kinase_dom"/>
</dbReference>
<feature type="domain" description="Protein kinase" evidence="15">
    <location>
        <begin position="99"/>
        <end position="192"/>
    </location>
</feature>
<evidence type="ECO:0000256" key="14">
    <source>
        <dbReference type="SAM" id="Phobius"/>
    </source>
</evidence>
<evidence type="ECO:0000256" key="13">
    <source>
        <dbReference type="PROSITE-ProRule" id="PRU10141"/>
    </source>
</evidence>
<evidence type="ECO:0000256" key="11">
    <source>
        <dbReference type="ARBA" id="ARBA00023136"/>
    </source>
</evidence>
<evidence type="ECO:0000259" key="15">
    <source>
        <dbReference type="PROSITE" id="PS50011"/>
    </source>
</evidence>
<keyword evidence="3" id="KW-0808">Transferase</keyword>
<name>A0AAP0JIM7_9MAGN</name>
<keyword evidence="7 13" id="KW-0547">Nucleotide-binding</keyword>
<accession>A0AAP0JIM7</accession>
<protein>
    <recommendedName>
        <fullName evidence="15">Protein kinase domain-containing protein</fullName>
    </recommendedName>
</protein>
<dbReference type="GO" id="GO:0005886">
    <property type="term" value="C:plasma membrane"/>
    <property type="evidence" value="ECO:0007669"/>
    <property type="project" value="TreeGrafter"/>
</dbReference>
<keyword evidence="12" id="KW-0325">Glycoprotein</keyword>
<dbReference type="PANTHER" id="PTHR27002">
    <property type="entry name" value="RECEPTOR-LIKE SERINE/THREONINE-PROTEIN KINASE SD1-8"/>
    <property type="match status" value="1"/>
</dbReference>
<evidence type="ECO:0000256" key="2">
    <source>
        <dbReference type="ARBA" id="ARBA00022527"/>
    </source>
</evidence>
<dbReference type="InterPro" id="IPR017441">
    <property type="entry name" value="Protein_kinase_ATP_BS"/>
</dbReference>
<organism evidence="16 17">
    <name type="scientific">Stephania cephalantha</name>
    <dbReference type="NCBI Taxonomy" id="152367"/>
    <lineage>
        <taxon>Eukaryota</taxon>
        <taxon>Viridiplantae</taxon>
        <taxon>Streptophyta</taxon>
        <taxon>Embryophyta</taxon>
        <taxon>Tracheophyta</taxon>
        <taxon>Spermatophyta</taxon>
        <taxon>Magnoliopsida</taxon>
        <taxon>Ranunculales</taxon>
        <taxon>Menispermaceae</taxon>
        <taxon>Menispermoideae</taxon>
        <taxon>Cissampelideae</taxon>
        <taxon>Stephania</taxon>
    </lineage>
</organism>
<feature type="binding site" evidence="13">
    <location>
        <position position="127"/>
    </location>
    <ligand>
        <name>ATP</name>
        <dbReference type="ChEBI" id="CHEBI:30616"/>
    </ligand>
</feature>
<dbReference type="EMBL" id="JBBNAG010000005">
    <property type="protein sequence ID" value="KAK9133577.1"/>
    <property type="molecule type" value="Genomic_DNA"/>
</dbReference>
<keyword evidence="5" id="KW-0732">Signal</keyword>
<dbReference type="PANTHER" id="PTHR27002:SF1050">
    <property type="entry name" value="CYSTEINE-RICH RECEPTOR-LIKE PROTEIN KINASE 5"/>
    <property type="match status" value="1"/>
</dbReference>
<sequence length="192" mass="21199">MKSDPFSTNRYCLLFLLPSASSTSSDGTAPNPTGGKSSMIVVKIVVPVAVGLVLLSAFFAYLSWLNKKERNNSGNNNIECEEYSLQFALSTIRSATKDFADANELGKGGFGVVYKGVLPNGEKVAVKRLSQKSRQGSEQFKNEVMLLHKLQHRNLVKLLGFCLEGEEKLLIYEYVPNGSLDKYLFDPTKKHA</sequence>
<keyword evidence="11 14" id="KW-0472">Membrane</keyword>
<dbReference type="FunFam" id="3.30.200.20:FF:000142">
    <property type="entry name" value="Cysteine-rich receptor-like protein kinase 10"/>
    <property type="match status" value="1"/>
</dbReference>
<dbReference type="GO" id="GO:0004674">
    <property type="term" value="F:protein serine/threonine kinase activity"/>
    <property type="evidence" value="ECO:0007669"/>
    <property type="project" value="UniProtKB-KW"/>
</dbReference>
<keyword evidence="8" id="KW-0418">Kinase</keyword>
<comment type="subcellular location">
    <subcellularLocation>
        <location evidence="1">Membrane</location>
        <topology evidence="1">Single-pass membrane protein</topology>
    </subcellularLocation>
</comment>
<evidence type="ECO:0000256" key="7">
    <source>
        <dbReference type="ARBA" id="ARBA00022741"/>
    </source>
</evidence>
<evidence type="ECO:0000313" key="16">
    <source>
        <dbReference type="EMBL" id="KAK9133577.1"/>
    </source>
</evidence>
<evidence type="ECO:0000313" key="17">
    <source>
        <dbReference type="Proteomes" id="UP001419268"/>
    </source>
</evidence>
<dbReference type="Proteomes" id="UP001419268">
    <property type="component" value="Unassembled WGS sequence"/>
</dbReference>
<keyword evidence="4 14" id="KW-0812">Transmembrane</keyword>
<dbReference type="AlphaFoldDB" id="A0AAP0JIM7"/>
<keyword evidence="10 14" id="KW-1133">Transmembrane helix</keyword>